<evidence type="ECO:0000256" key="2">
    <source>
        <dbReference type="SAM" id="Phobius"/>
    </source>
</evidence>
<accession>A0A2N3NKN3</accession>
<evidence type="ECO:0000313" key="3">
    <source>
        <dbReference type="EMBL" id="PKS12922.1"/>
    </source>
</evidence>
<evidence type="ECO:0000256" key="1">
    <source>
        <dbReference type="SAM" id="MobiDB-lite"/>
    </source>
</evidence>
<keyword evidence="4" id="KW-1185">Reference proteome</keyword>
<dbReference type="Proteomes" id="UP000233524">
    <property type="component" value="Unassembled WGS sequence"/>
</dbReference>
<dbReference type="InParanoid" id="A0A2N3NKN3"/>
<feature type="compositionally biased region" description="Low complexity" evidence="1">
    <location>
        <begin position="121"/>
        <end position="132"/>
    </location>
</feature>
<gene>
    <name evidence="3" type="ORF">jhhlp_000263</name>
</gene>
<proteinExistence type="predicted"/>
<keyword evidence="2" id="KW-0472">Membrane</keyword>
<dbReference type="AlphaFoldDB" id="A0A2N3NKN3"/>
<feature type="transmembrane region" description="Helical" evidence="2">
    <location>
        <begin position="85"/>
        <end position="111"/>
    </location>
</feature>
<comment type="caution">
    <text evidence="3">The sequence shown here is derived from an EMBL/GenBank/DDBJ whole genome shotgun (WGS) entry which is preliminary data.</text>
</comment>
<feature type="region of interest" description="Disordered" evidence="1">
    <location>
        <begin position="113"/>
        <end position="132"/>
    </location>
</feature>
<dbReference type="STRING" id="41688.A0A2N3NKN3"/>
<feature type="compositionally biased region" description="Polar residues" evidence="1">
    <location>
        <begin position="25"/>
        <end position="34"/>
    </location>
</feature>
<keyword evidence="2" id="KW-0812">Transmembrane</keyword>
<feature type="compositionally biased region" description="Low complexity" evidence="1">
    <location>
        <begin position="8"/>
        <end position="20"/>
    </location>
</feature>
<protein>
    <recommendedName>
        <fullName evidence="5">Apple domain-containing protein</fullName>
    </recommendedName>
</protein>
<name>A0A2N3NKN3_9PEZI</name>
<organism evidence="3 4">
    <name type="scientific">Lomentospora prolificans</name>
    <dbReference type="NCBI Taxonomy" id="41688"/>
    <lineage>
        <taxon>Eukaryota</taxon>
        <taxon>Fungi</taxon>
        <taxon>Dikarya</taxon>
        <taxon>Ascomycota</taxon>
        <taxon>Pezizomycotina</taxon>
        <taxon>Sordariomycetes</taxon>
        <taxon>Hypocreomycetidae</taxon>
        <taxon>Microascales</taxon>
        <taxon>Microascaceae</taxon>
        <taxon>Lomentospora</taxon>
    </lineage>
</organism>
<reference evidence="3 4" key="1">
    <citation type="journal article" date="2017" name="G3 (Bethesda)">
        <title>First Draft Genome Sequence of the Pathogenic Fungus Lomentospora prolificans (Formerly Scedosporium prolificans).</title>
        <authorList>
            <person name="Luo R."/>
            <person name="Zimin A."/>
            <person name="Workman R."/>
            <person name="Fan Y."/>
            <person name="Pertea G."/>
            <person name="Grossman N."/>
            <person name="Wear M.P."/>
            <person name="Jia B."/>
            <person name="Miller H."/>
            <person name="Casadevall A."/>
            <person name="Timp W."/>
            <person name="Zhang S.X."/>
            <person name="Salzberg S.L."/>
        </authorList>
    </citation>
    <scope>NUCLEOTIDE SEQUENCE [LARGE SCALE GENOMIC DNA]</scope>
    <source>
        <strain evidence="3 4">JHH-5317</strain>
    </source>
</reference>
<feature type="region of interest" description="Disordered" evidence="1">
    <location>
        <begin position="1"/>
        <end position="62"/>
    </location>
</feature>
<dbReference type="VEuPathDB" id="FungiDB:jhhlp_000263"/>
<evidence type="ECO:0008006" key="5">
    <source>
        <dbReference type="Google" id="ProtNLM"/>
    </source>
</evidence>
<evidence type="ECO:0000313" key="4">
    <source>
        <dbReference type="Proteomes" id="UP000233524"/>
    </source>
</evidence>
<keyword evidence="2" id="KW-1133">Transmembrane helix</keyword>
<sequence>MWWSKSSATQAPAPDAALPPDTHPYEQTSSSSADTPWRWPAPPPNLNPQHPTTPDDEESGAYNLSSANKAAGTKRETICGIKRKVFFLIISGGVLVAVAAVAIGVGAGIAFSKKRKADPQTTTPDILSTSTTDISCPENNNSIFQSPANPDAYFRLVCGLDYPTSLGSVDISSSSVSSMSDCIDLCASGDGCLGVSWEEPDSDNADDDEGGKCVLKRKVGNSEEDDDRFLALRVENPNKK</sequence>
<dbReference type="OrthoDB" id="3499003at2759"/>
<dbReference type="Gene3D" id="3.50.4.10">
    <property type="entry name" value="Hepatocyte Growth Factor"/>
    <property type="match status" value="1"/>
</dbReference>
<dbReference type="EMBL" id="NLAX01000002">
    <property type="protein sequence ID" value="PKS12922.1"/>
    <property type="molecule type" value="Genomic_DNA"/>
</dbReference>